<gene>
    <name evidence="2" type="ORF">CE91St55_43370</name>
    <name evidence="3" type="ORF">GNE07_04610</name>
</gene>
<dbReference type="Proteomes" id="UP001055091">
    <property type="component" value="Unassembled WGS sequence"/>
</dbReference>
<reference evidence="2" key="2">
    <citation type="submission" date="2022-01" db="EMBL/GenBank/DDBJ databases">
        <title>Novel bile acid biosynthetic pathways are enriched in the microbiome of centenarians.</title>
        <authorList>
            <person name="Sato Y."/>
            <person name="Atarashi K."/>
            <person name="Plichta R.D."/>
            <person name="Arai Y."/>
            <person name="Sasajima S."/>
            <person name="Kearney M.S."/>
            <person name="Suda W."/>
            <person name="Takeshita K."/>
            <person name="Sasaki T."/>
            <person name="Okamoto S."/>
            <person name="Skelly N.A."/>
            <person name="Okamura Y."/>
            <person name="Vlamakis H."/>
            <person name="Li Y."/>
            <person name="Tanoue T."/>
            <person name="Takei H."/>
            <person name="Nittono H."/>
            <person name="Narushima S."/>
            <person name="Irie J."/>
            <person name="Itoh H."/>
            <person name="Moriya K."/>
            <person name="Sugiura Y."/>
            <person name="Suematsu M."/>
            <person name="Moritoki N."/>
            <person name="Shibata S."/>
            <person name="Littman R.D."/>
            <person name="Fischbach A.M."/>
            <person name="Uwamino Y."/>
            <person name="Inoue T."/>
            <person name="Honda A."/>
            <person name="Hattori M."/>
            <person name="Murai T."/>
            <person name="Xavier J.R."/>
            <person name="Hirose N."/>
            <person name="Honda K."/>
        </authorList>
    </citation>
    <scope>NUCLEOTIDE SEQUENCE</scope>
    <source>
        <strain evidence="2">CE91-St55</strain>
    </source>
</reference>
<dbReference type="EMBL" id="BQNJ01000002">
    <property type="protein sequence ID" value="GKH02356.1"/>
    <property type="molecule type" value="Genomic_DNA"/>
</dbReference>
<dbReference type="EMBL" id="WNME01000002">
    <property type="protein sequence ID" value="MUB62351.1"/>
    <property type="molecule type" value="Genomic_DNA"/>
</dbReference>
<sequence length="78" mass="8970">MKRWLDTADEYITTWKIRDVALLKLCVCAAGFLLGMEIPRRHRNKAAIAASVVFSVTYVMIMLPFLKRLERNGKAEEV</sequence>
<organism evidence="2 5">
    <name type="scientific">Hungatella hathewayi</name>
    <dbReference type="NCBI Taxonomy" id="154046"/>
    <lineage>
        <taxon>Bacteria</taxon>
        <taxon>Bacillati</taxon>
        <taxon>Bacillota</taxon>
        <taxon>Clostridia</taxon>
        <taxon>Lachnospirales</taxon>
        <taxon>Lachnospiraceae</taxon>
        <taxon>Hungatella</taxon>
    </lineage>
</organism>
<comment type="caution">
    <text evidence="2">The sequence shown here is derived from an EMBL/GenBank/DDBJ whole genome shotgun (WGS) entry which is preliminary data.</text>
</comment>
<dbReference type="AlphaFoldDB" id="A0A174L2T5"/>
<evidence type="ECO:0000313" key="5">
    <source>
        <dbReference type="Proteomes" id="UP001055091"/>
    </source>
</evidence>
<evidence type="ECO:0000256" key="1">
    <source>
        <dbReference type="SAM" id="Phobius"/>
    </source>
</evidence>
<keyword evidence="1" id="KW-0812">Transmembrane</keyword>
<dbReference type="GeneID" id="93148527"/>
<evidence type="ECO:0008006" key="6">
    <source>
        <dbReference type="Google" id="ProtNLM"/>
    </source>
</evidence>
<feature type="transmembrane region" description="Helical" evidence="1">
    <location>
        <begin position="46"/>
        <end position="66"/>
    </location>
</feature>
<dbReference type="RefSeq" id="WP_006774563.1">
    <property type="nucleotide sequence ID" value="NZ_BQNJ01000002.1"/>
</dbReference>
<accession>A0A174L2T5</accession>
<evidence type="ECO:0000313" key="2">
    <source>
        <dbReference type="EMBL" id="GKH02356.1"/>
    </source>
</evidence>
<evidence type="ECO:0000313" key="4">
    <source>
        <dbReference type="Proteomes" id="UP000434223"/>
    </source>
</evidence>
<feature type="transmembrane region" description="Helical" evidence="1">
    <location>
        <begin position="21"/>
        <end position="40"/>
    </location>
</feature>
<protein>
    <recommendedName>
        <fullName evidence="6">Permease of phosphate ABC transporter</fullName>
    </recommendedName>
</protein>
<reference evidence="3 4" key="1">
    <citation type="submission" date="2019-09" db="EMBL/GenBank/DDBJ databases">
        <title>Draft genome sequencing of Hungatella hathewayi 123Y-2.</title>
        <authorList>
            <person name="Lv Q."/>
            <person name="Li S."/>
        </authorList>
    </citation>
    <scope>NUCLEOTIDE SEQUENCE [LARGE SCALE GENOMIC DNA]</scope>
    <source>
        <strain evidence="3 4">123Y-2</strain>
    </source>
</reference>
<keyword evidence="1" id="KW-1133">Transmembrane helix</keyword>
<dbReference type="OrthoDB" id="1852077at2"/>
<keyword evidence="1" id="KW-0472">Membrane</keyword>
<name>A0A174L2T5_9FIRM</name>
<proteinExistence type="predicted"/>
<dbReference type="Proteomes" id="UP000434223">
    <property type="component" value="Unassembled WGS sequence"/>
</dbReference>
<evidence type="ECO:0000313" key="3">
    <source>
        <dbReference type="EMBL" id="MUB62351.1"/>
    </source>
</evidence>